<evidence type="ECO:0000256" key="1">
    <source>
        <dbReference type="ARBA" id="ARBA00008954"/>
    </source>
</evidence>
<dbReference type="AlphaFoldDB" id="X1RQZ9"/>
<dbReference type="Gene3D" id="3.40.640.10">
    <property type="entry name" value="Type I PLP-dependent aspartate aminotransferase-like (Major domain)"/>
    <property type="match status" value="1"/>
</dbReference>
<dbReference type="EMBL" id="BARW01003299">
    <property type="protein sequence ID" value="GAI65615.1"/>
    <property type="molecule type" value="Genomic_DNA"/>
</dbReference>
<dbReference type="GO" id="GO:0008483">
    <property type="term" value="F:transaminase activity"/>
    <property type="evidence" value="ECO:0007669"/>
    <property type="project" value="InterPro"/>
</dbReference>
<dbReference type="PROSITE" id="PS00600">
    <property type="entry name" value="AA_TRANSFER_CLASS_3"/>
    <property type="match status" value="1"/>
</dbReference>
<keyword evidence="2" id="KW-0663">Pyridoxal phosphate</keyword>
<reference evidence="3" key="1">
    <citation type="journal article" date="2014" name="Front. Microbiol.">
        <title>High frequency of phylogenetically diverse reductive dehalogenase-homologous genes in deep subseafloor sedimentary metagenomes.</title>
        <authorList>
            <person name="Kawai M."/>
            <person name="Futagami T."/>
            <person name="Toyoda A."/>
            <person name="Takaki Y."/>
            <person name="Nishi S."/>
            <person name="Hori S."/>
            <person name="Arai W."/>
            <person name="Tsubouchi T."/>
            <person name="Morono Y."/>
            <person name="Uchiyama I."/>
            <person name="Ito T."/>
            <person name="Fujiyama A."/>
            <person name="Inagaki F."/>
            <person name="Takami H."/>
        </authorList>
    </citation>
    <scope>NUCLEOTIDE SEQUENCE</scope>
    <source>
        <strain evidence="3">Expedition CK06-06</strain>
    </source>
</reference>
<sequence>REDTCALIIEPIQSDSGNIVPPDGFIPELKRICEKYGLLFVVDEVKTGFGRTGKMFAIEHSGVVPDVITMAKPIASGMPLSACVAKSEILDCVIASHLFTTGGNPISCAAALATIDVIKDEKLVENAANVGGYFMKQLQELKSRSKIVGDVRGKGMIFGIEFVKDKKTKEPAMAKYDFLFLTREGKQPGASLRLP</sequence>
<feature type="non-terminal residue" evidence="3">
    <location>
        <position position="1"/>
    </location>
</feature>
<proteinExistence type="inferred from homology"/>
<comment type="similarity">
    <text evidence="1">Belongs to the class-III pyridoxal-phosphate-dependent aminotransferase family.</text>
</comment>
<dbReference type="InterPro" id="IPR015422">
    <property type="entry name" value="PyrdxlP-dep_Trfase_small"/>
</dbReference>
<dbReference type="PANTHER" id="PTHR45688">
    <property type="match status" value="1"/>
</dbReference>
<dbReference type="GO" id="GO:0030170">
    <property type="term" value="F:pyridoxal phosphate binding"/>
    <property type="evidence" value="ECO:0007669"/>
    <property type="project" value="InterPro"/>
</dbReference>
<dbReference type="InterPro" id="IPR005814">
    <property type="entry name" value="Aminotrans_3"/>
</dbReference>
<evidence type="ECO:0000313" key="3">
    <source>
        <dbReference type="EMBL" id="GAI65615.1"/>
    </source>
</evidence>
<protein>
    <recommendedName>
        <fullName evidence="4">Aminotransferase class III-fold pyridoxal phosphate-dependent enzyme</fullName>
    </recommendedName>
</protein>
<dbReference type="InterPro" id="IPR049704">
    <property type="entry name" value="Aminotrans_3_PPA_site"/>
</dbReference>
<accession>X1RQZ9</accession>
<comment type="caution">
    <text evidence="3">The sequence shown here is derived from an EMBL/GenBank/DDBJ whole genome shotgun (WGS) entry which is preliminary data.</text>
</comment>
<dbReference type="Pfam" id="PF00202">
    <property type="entry name" value="Aminotran_3"/>
    <property type="match status" value="1"/>
</dbReference>
<dbReference type="GO" id="GO:0005739">
    <property type="term" value="C:mitochondrion"/>
    <property type="evidence" value="ECO:0007669"/>
    <property type="project" value="TreeGrafter"/>
</dbReference>
<dbReference type="InterPro" id="IPR015421">
    <property type="entry name" value="PyrdxlP-dep_Trfase_major"/>
</dbReference>
<name>X1RQZ9_9ZZZZ</name>
<dbReference type="SUPFAM" id="SSF53383">
    <property type="entry name" value="PLP-dependent transferases"/>
    <property type="match status" value="1"/>
</dbReference>
<dbReference type="Gene3D" id="3.90.1150.10">
    <property type="entry name" value="Aspartate Aminotransferase, domain 1"/>
    <property type="match status" value="1"/>
</dbReference>
<evidence type="ECO:0008006" key="4">
    <source>
        <dbReference type="Google" id="ProtNLM"/>
    </source>
</evidence>
<gene>
    <name evidence="3" type="ORF">S12H4_08519</name>
</gene>
<organism evidence="3">
    <name type="scientific">marine sediment metagenome</name>
    <dbReference type="NCBI Taxonomy" id="412755"/>
    <lineage>
        <taxon>unclassified sequences</taxon>
        <taxon>metagenomes</taxon>
        <taxon>ecological metagenomes</taxon>
    </lineage>
</organism>
<dbReference type="InterPro" id="IPR015424">
    <property type="entry name" value="PyrdxlP-dep_Trfase"/>
</dbReference>
<dbReference type="PANTHER" id="PTHR45688:SF13">
    <property type="entry name" value="ALANINE--GLYOXYLATE AMINOTRANSFERASE 2-LIKE"/>
    <property type="match status" value="1"/>
</dbReference>
<evidence type="ECO:0000256" key="2">
    <source>
        <dbReference type="ARBA" id="ARBA00022898"/>
    </source>
</evidence>